<accession>A0A0E0DPJ2</accession>
<dbReference type="Gramene" id="OMERI05G09340.1">
    <property type="protein sequence ID" value="OMERI05G09340.1"/>
    <property type="gene ID" value="OMERI05G09340"/>
</dbReference>
<evidence type="ECO:0000313" key="2">
    <source>
        <dbReference type="Proteomes" id="UP000008021"/>
    </source>
</evidence>
<dbReference type="Proteomes" id="UP000008021">
    <property type="component" value="Chromosome 5"/>
</dbReference>
<sequence length="119" mass="13451">MSILLMMECAMADRCKQRRAGLDSVELQAGGRGGGNEQQLRDLRAGARYVNGRSTGRKVMDFYKMIDLYGQRIWLPLTIATNSSDLLVYILVNSDELMNQGIQDINYVIQIPQRIIMGH</sequence>
<reference evidence="1" key="2">
    <citation type="submission" date="2018-05" db="EMBL/GenBank/DDBJ databases">
        <title>OmerRS3 (Oryza meridionalis Reference Sequence Version 3).</title>
        <authorList>
            <person name="Zhang J."/>
            <person name="Kudrna D."/>
            <person name="Lee S."/>
            <person name="Talag J."/>
            <person name="Welchert J."/>
            <person name="Wing R.A."/>
        </authorList>
    </citation>
    <scope>NUCLEOTIDE SEQUENCE [LARGE SCALE GENOMIC DNA]</scope>
    <source>
        <strain evidence="1">cv. OR44</strain>
    </source>
</reference>
<protein>
    <submittedName>
        <fullName evidence="1">Uncharacterized protein</fullName>
    </submittedName>
</protein>
<dbReference type="AlphaFoldDB" id="A0A0E0DPJ2"/>
<keyword evidence="2" id="KW-1185">Reference proteome</keyword>
<evidence type="ECO:0000313" key="1">
    <source>
        <dbReference type="EnsemblPlants" id="OMERI05G09340.1"/>
    </source>
</evidence>
<name>A0A0E0DPJ2_9ORYZ</name>
<proteinExistence type="predicted"/>
<reference evidence="1" key="1">
    <citation type="submission" date="2015-04" db="UniProtKB">
        <authorList>
            <consortium name="EnsemblPlants"/>
        </authorList>
    </citation>
    <scope>IDENTIFICATION</scope>
</reference>
<dbReference type="EnsemblPlants" id="OMERI05G09340.1">
    <property type="protein sequence ID" value="OMERI05G09340.1"/>
    <property type="gene ID" value="OMERI05G09340"/>
</dbReference>
<dbReference type="HOGENOM" id="CLU_2065243_0_0_1"/>
<organism evidence="1">
    <name type="scientific">Oryza meridionalis</name>
    <dbReference type="NCBI Taxonomy" id="40149"/>
    <lineage>
        <taxon>Eukaryota</taxon>
        <taxon>Viridiplantae</taxon>
        <taxon>Streptophyta</taxon>
        <taxon>Embryophyta</taxon>
        <taxon>Tracheophyta</taxon>
        <taxon>Spermatophyta</taxon>
        <taxon>Magnoliopsida</taxon>
        <taxon>Liliopsida</taxon>
        <taxon>Poales</taxon>
        <taxon>Poaceae</taxon>
        <taxon>BOP clade</taxon>
        <taxon>Oryzoideae</taxon>
        <taxon>Oryzeae</taxon>
        <taxon>Oryzinae</taxon>
        <taxon>Oryza</taxon>
    </lineage>
</organism>